<name>A0A7U4J9E8_9SPHN</name>
<dbReference type="SUPFAM" id="SSF51182">
    <property type="entry name" value="RmlC-like cupins"/>
    <property type="match status" value="1"/>
</dbReference>
<keyword evidence="1" id="KW-0479">Metal-binding</keyword>
<dbReference type="EMBL" id="CP010836">
    <property type="protein sequence ID" value="AJP72664.1"/>
    <property type="molecule type" value="Genomic_DNA"/>
</dbReference>
<dbReference type="InterPro" id="IPR013096">
    <property type="entry name" value="Cupin_2"/>
</dbReference>
<evidence type="ECO:0000313" key="5">
    <source>
        <dbReference type="Proteomes" id="UP000032300"/>
    </source>
</evidence>
<evidence type="ECO:0000256" key="2">
    <source>
        <dbReference type="SAM" id="SignalP"/>
    </source>
</evidence>
<reference evidence="4 5" key="1">
    <citation type="journal article" date="2015" name="Int. J. Syst. Evol. Microbiol.">
        <title>Sphingomonas hengshuiensis sp. nov., isolated from lake wetland.</title>
        <authorList>
            <person name="Wei S."/>
            <person name="Wang T."/>
            <person name="Liu H."/>
            <person name="Zhang C."/>
            <person name="Guo J."/>
            <person name="Wang Q."/>
            <person name="Liang K."/>
            <person name="Zhang Z."/>
        </authorList>
    </citation>
    <scope>NUCLEOTIDE SEQUENCE [LARGE SCALE GENOMIC DNA]</scope>
    <source>
        <strain evidence="4 5">WHSC-8</strain>
    </source>
</reference>
<dbReference type="InterPro" id="IPR011051">
    <property type="entry name" value="RmlC_Cupin_sf"/>
</dbReference>
<dbReference type="OrthoDB" id="109511at2"/>
<keyword evidence="5" id="KW-1185">Reference proteome</keyword>
<dbReference type="Pfam" id="PF07883">
    <property type="entry name" value="Cupin_2"/>
    <property type="match status" value="2"/>
</dbReference>
<feature type="domain" description="Cupin type-2" evidence="3">
    <location>
        <begin position="220"/>
        <end position="286"/>
    </location>
</feature>
<dbReference type="AlphaFoldDB" id="A0A7U4J9E8"/>
<dbReference type="PANTHER" id="PTHR35848">
    <property type="entry name" value="OXALATE-BINDING PROTEIN"/>
    <property type="match status" value="1"/>
</dbReference>
<dbReference type="KEGG" id="sphi:TS85_14080"/>
<feature type="chain" id="PRO_5031476694" evidence="2">
    <location>
        <begin position="22"/>
        <end position="307"/>
    </location>
</feature>
<gene>
    <name evidence="4" type="ORF">TS85_14080</name>
</gene>
<protein>
    <submittedName>
        <fullName evidence="4">Mannose-6-phosphate isomerase</fullName>
    </submittedName>
</protein>
<evidence type="ECO:0000313" key="4">
    <source>
        <dbReference type="EMBL" id="AJP72664.1"/>
    </source>
</evidence>
<keyword evidence="2" id="KW-0732">Signal</keyword>
<accession>A0A7U4J9E8</accession>
<dbReference type="GO" id="GO:0046872">
    <property type="term" value="F:metal ion binding"/>
    <property type="evidence" value="ECO:0007669"/>
    <property type="project" value="UniProtKB-KW"/>
</dbReference>
<feature type="domain" description="Cupin type-2" evidence="3">
    <location>
        <begin position="81"/>
        <end position="147"/>
    </location>
</feature>
<dbReference type="GO" id="GO:0016853">
    <property type="term" value="F:isomerase activity"/>
    <property type="evidence" value="ECO:0007669"/>
    <property type="project" value="UniProtKB-KW"/>
</dbReference>
<dbReference type="Gene3D" id="2.60.120.10">
    <property type="entry name" value="Jelly Rolls"/>
    <property type="match status" value="2"/>
</dbReference>
<sequence>MRILGLLLGGACACAGFSAQAQTQPSQPPQPKPLAQRIGHTDEARMRALTAVHAGAGTMKFQQLLGADALSTTLIFVHRGVIAPKSGIGQHFHNQSEEMFVILEGDAQFTIDGRTSAIPGPAAVPDRMGHAHAVYNPGSTPLQWLNISVGLTKAYDNFDLGDTREGAALDPIPQFISMRLDRALLKPVVAMDGGEGTAQYRRALEPSVFSTPWSFVDHLLLPPGTSVGSASKPGMSEVYYVVAGEGEVTVAGETATIKAGDAVPVDVDQARALRATGAAPLELMVIGVAKDPAAKAAYAASLMRRPR</sequence>
<reference evidence="4 5" key="2">
    <citation type="submission" date="2015-02" db="EMBL/GenBank/DDBJ databases">
        <title>The complete genome of Sphingomonas hengshuiensis sp. WHSC-8 isolated from soil of Hengshui Lake.</title>
        <authorList>
            <person name="Wei S."/>
            <person name="Guo J."/>
            <person name="Su C."/>
            <person name="Wu R."/>
            <person name="Zhang Z."/>
            <person name="Liang K."/>
            <person name="Li H."/>
            <person name="Wang T."/>
            <person name="Liu H."/>
            <person name="Zhang C."/>
            <person name="Li Z."/>
            <person name="Wang Q."/>
            <person name="Meng J."/>
        </authorList>
    </citation>
    <scope>NUCLEOTIDE SEQUENCE [LARGE SCALE GENOMIC DNA]</scope>
    <source>
        <strain evidence="4 5">WHSC-8</strain>
    </source>
</reference>
<keyword evidence="4" id="KW-0413">Isomerase</keyword>
<dbReference type="InterPro" id="IPR014710">
    <property type="entry name" value="RmlC-like_jellyroll"/>
</dbReference>
<evidence type="ECO:0000256" key="1">
    <source>
        <dbReference type="ARBA" id="ARBA00022723"/>
    </source>
</evidence>
<organism evidence="4 5">
    <name type="scientific">Sphingomonas hengshuiensis</name>
    <dbReference type="NCBI Taxonomy" id="1609977"/>
    <lineage>
        <taxon>Bacteria</taxon>
        <taxon>Pseudomonadati</taxon>
        <taxon>Pseudomonadota</taxon>
        <taxon>Alphaproteobacteria</taxon>
        <taxon>Sphingomonadales</taxon>
        <taxon>Sphingomonadaceae</taxon>
        <taxon>Sphingomonas</taxon>
    </lineage>
</organism>
<dbReference type="Proteomes" id="UP000032300">
    <property type="component" value="Chromosome"/>
</dbReference>
<dbReference type="PANTHER" id="PTHR35848:SF6">
    <property type="entry name" value="CUPIN TYPE-2 DOMAIN-CONTAINING PROTEIN"/>
    <property type="match status" value="1"/>
</dbReference>
<dbReference type="InterPro" id="IPR051610">
    <property type="entry name" value="GPI/OXD"/>
</dbReference>
<feature type="signal peptide" evidence="2">
    <location>
        <begin position="1"/>
        <end position="21"/>
    </location>
</feature>
<evidence type="ECO:0000259" key="3">
    <source>
        <dbReference type="Pfam" id="PF07883"/>
    </source>
</evidence>
<proteinExistence type="predicted"/>